<feature type="compositionally biased region" description="Basic and acidic residues" evidence="2">
    <location>
        <begin position="517"/>
        <end position="537"/>
    </location>
</feature>
<keyword evidence="3" id="KW-0472">Membrane</keyword>
<comment type="caution">
    <text evidence="5">The sequence shown here is derived from an EMBL/GenBank/DDBJ whole genome shotgun (WGS) entry which is preliminary data.</text>
</comment>
<feature type="signal peptide" evidence="4">
    <location>
        <begin position="1"/>
        <end position="19"/>
    </location>
</feature>
<dbReference type="Proteomes" id="UP000283841">
    <property type="component" value="Unassembled WGS sequence"/>
</dbReference>
<feature type="transmembrane region" description="Helical" evidence="3">
    <location>
        <begin position="392"/>
        <end position="414"/>
    </location>
</feature>
<reference evidence="5 6" key="1">
    <citation type="journal article" date="2018" name="Front. Microbiol.">
        <title>Genomic and genetic insights into a cosmopolitan fungus, Paecilomyces variotii (Eurotiales).</title>
        <authorList>
            <person name="Urquhart A.S."/>
            <person name="Mondo S.J."/>
            <person name="Makela M.R."/>
            <person name="Hane J.K."/>
            <person name="Wiebenga A."/>
            <person name="He G."/>
            <person name="Mihaltcheva S."/>
            <person name="Pangilinan J."/>
            <person name="Lipzen A."/>
            <person name="Barry K."/>
            <person name="de Vries R.P."/>
            <person name="Grigoriev I.V."/>
            <person name="Idnurm A."/>
        </authorList>
    </citation>
    <scope>NUCLEOTIDE SEQUENCE [LARGE SCALE GENOMIC DNA]</scope>
    <source>
        <strain evidence="5 6">CBS 101075</strain>
    </source>
</reference>
<keyword evidence="4" id="KW-0732">Signal</keyword>
<gene>
    <name evidence="5" type="ORF">C8Q69DRAFT_504794</name>
</gene>
<accession>A0A443I275</accession>
<dbReference type="STRING" id="264951.A0A443I275"/>
<feature type="compositionally biased region" description="Polar residues" evidence="2">
    <location>
        <begin position="340"/>
        <end position="349"/>
    </location>
</feature>
<keyword evidence="6" id="KW-1185">Reference proteome</keyword>
<feature type="region of interest" description="Disordered" evidence="2">
    <location>
        <begin position="517"/>
        <end position="568"/>
    </location>
</feature>
<feature type="compositionally biased region" description="Polar residues" evidence="2">
    <location>
        <begin position="559"/>
        <end position="568"/>
    </location>
</feature>
<feature type="coiled-coil region" evidence="1">
    <location>
        <begin position="220"/>
        <end position="261"/>
    </location>
</feature>
<evidence type="ECO:0000256" key="2">
    <source>
        <dbReference type="SAM" id="MobiDB-lite"/>
    </source>
</evidence>
<evidence type="ECO:0000313" key="5">
    <source>
        <dbReference type="EMBL" id="RWQ98147.1"/>
    </source>
</evidence>
<keyword evidence="1" id="KW-0175">Coiled coil</keyword>
<evidence type="ECO:0000256" key="4">
    <source>
        <dbReference type="SAM" id="SignalP"/>
    </source>
</evidence>
<evidence type="ECO:0000313" key="6">
    <source>
        <dbReference type="Proteomes" id="UP000283841"/>
    </source>
</evidence>
<evidence type="ECO:0000256" key="3">
    <source>
        <dbReference type="SAM" id="Phobius"/>
    </source>
</evidence>
<dbReference type="VEuPathDB" id="FungiDB:C8Q69DRAFT_504794"/>
<name>A0A443I275_BYSSP</name>
<sequence>MRCLAKAAVFLVGPAVVNALAAPPPTNVAANDSATDAGSEAAPVLLWRNDKNAVVRFGALYQGSVVVGNNGFLLEFNAGLASEPCEEENVFLNGQELIHTWDGNAGHGSGTIKTLPFDNAVSAPLSATWESLCIPPQAGLRDNRTVQLLTVKINSIGEEQVEDESVGFTASFVQTDVPEILRLETHSLNISSNDMALDAWRDPYESQRLENQPNVLEVGDDKLEKQIEREMKKLQDLKTQAVEIRKQIAEEEEKIRQLLRQDCRPLVSKWKQCRSIGCMIKVSLQTVPEMIQQLRYQFAPLPTSMSGKLAPICSQDGGPPRNGPDPLPTRPDQGFPASVIQGNYTNVTSDRIPDGGTKTPFIPPPNMPFPDDSDPDKPSPGSNLSLHDKIRAFARSCSIILLIATLSTLVFRLCRDSMTCRRRRADLAARREERRARRAYRSAARRYRWRQWWEGRTPQRRPAASANQGLDPAEDAEQGQTINLISHREPEEGAMQAEILGLRRVFEFVGELIRNDDDQDQNRRPRRQSRYEIEELPRSGSLSRSSPPSSSAGLTTSLNSPRTSSLMSLDTVSSVTLETLDTLDSEPPGYYG</sequence>
<evidence type="ECO:0000256" key="1">
    <source>
        <dbReference type="SAM" id="Coils"/>
    </source>
</evidence>
<feature type="chain" id="PRO_5019417999" evidence="4">
    <location>
        <begin position="20"/>
        <end position="592"/>
    </location>
</feature>
<feature type="region of interest" description="Disordered" evidence="2">
    <location>
        <begin position="458"/>
        <end position="477"/>
    </location>
</feature>
<dbReference type="AlphaFoldDB" id="A0A443I275"/>
<dbReference type="EMBL" id="RCNU01000002">
    <property type="protein sequence ID" value="RWQ98147.1"/>
    <property type="molecule type" value="Genomic_DNA"/>
</dbReference>
<feature type="region of interest" description="Disordered" evidence="2">
    <location>
        <begin position="309"/>
        <end position="383"/>
    </location>
</feature>
<keyword evidence="3" id="KW-0812">Transmembrane</keyword>
<dbReference type="RefSeq" id="XP_028487792.1">
    <property type="nucleotide sequence ID" value="XM_028632633.1"/>
</dbReference>
<protein>
    <submittedName>
        <fullName evidence="5">Uncharacterized protein</fullName>
    </submittedName>
</protein>
<proteinExistence type="predicted"/>
<keyword evidence="3" id="KW-1133">Transmembrane helix</keyword>
<feature type="compositionally biased region" description="Low complexity" evidence="2">
    <location>
        <begin position="538"/>
        <end position="558"/>
    </location>
</feature>
<organism evidence="5 6">
    <name type="scientific">Byssochlamys spectabilis</name>
    <name type="common">Paecilomyces variotii</name>
    <dbReference type="NCBI Taxonomy" id="264951"/>
    <lineage>
        <taxon>Eukaryota</taxon>
        <taxon>Fungi</taxon>
        <taxon>Dikarya</taxon>
        <taxon>Ascomycota</taxon>
        <taxon>Pezizomycotina</taxon>
        <taxon>Eurotiomycetes</taxon>
        <taxon>Eurotiomycetidae</taxon>
        <taxon>Eurotiales</taxon>
        <taxon>Thermoascaceae</taxon>
        <taxon>Paecilomyces</taxon>
    </lineage>
</organism>
<dbReference type="GeneID" id="39601910"/>